<proteinExistence type="predicted"/>
<name>A0A232FBY0_9HYME</name>
<gene>
    <name evidence="1" type="ORF">TSAR_012862</name>
</gene>
<sequence>MIFTPNQVAEIIVETITGRVHKCPKTVHISKNPHYDLCHYDLAFPMEIQHWRGYVELNTPFLQSLRNILDYSMHNLLGWTEFQSDKTIYLDLLRTQVNDLKMH</sequence>
<accession>A0A232FBY0</accession>
<protein>
    <submittedName>
        <fullName evidence="1">Uncharacterized protein</fullName>
    </submittedName>
</protein>
<dbReference type="EMBL" id="NNAY01000445">
    <property type="protein sequence ID" value="OXU28331.1"/>
    <property type="molecule type" value="Genomic_DNA"/>
</dbReference>
<dbReference type="AlphaFoldDB" id="A0A232FBY0"/>
<organism evidence="1 2">
    <name type="scientific">Trichomalopsis sarcophagae</name>
    <dbReference type="NCBI Taxonomy" id="543379"/>
    <lineage>
        <taxon>Eukaryota</taxon>
        <taxon>Metazoa</taxon>
        <taxon>Ecdysozoa</taxon>
        <taxon>Arthropoda</taxon>
        <taxon>Hexapoda</taxon>
        <taxon>Insecta</taxon>
        <taxon>Pterygota</taxon>
        <taxon>Neoptera</taxon>
        <taxon>Endopterygota</taxon>
        <taxon>Hymenoptera</taxon>
        <taxon>Apocrita</taxon>
        <taxon>Proctotrupomorpha</taxon>
        <taxon>Chalcidoidea</taxon>
        <taxon>Pteromalidae</taxon>
        <taxon>Pteromalinae</taxon>
        <taxon>Trichomalopsis</taxon>
    </lineage>
</organism>
<reference evidence="1 2" key="1">
    <citation type="journal article" date="2017" name="Curr. Biol.">
        <title>The Evolution of Venom by Co-option of Single-Copy Genes.</title>
        <authorList>
            <person name="Martinson E.O."/>
            <person name="Mrinalini"/>
            <person name="Kelkar Y.D."/>
            <person name="Chang C.H."/>
            <person name="Werren J.H."/>
        </authorList>
    </citation>
    <scope>NUCLEOTIDE SEQUENCE [LARGE SCALE GENOMIC DNA]</scope>
    <source>
        <strain evidence="1 2">Alberta</strain>
        <tissue evidence="1">Whole body</tissue>
    </source>
</reference>
<evidence type="ECO:0000313" key="1">
    <source>
        <dbReference type="EMBL" id="OXU28331.1"/>
    </source>
</evidence>
<comment type="caution">
    <text evidence="1">The sequence shown here is derived from an EMBL/GenBank/DDBJ whole genome shotgun (WGS) entry which is preliminary data.</text>
</comment>
<evidence type="ECO:0000313" key="2">
    <source>
        <dbReference type="Proteomes" id="UP000215335"/>
    </source>
</evidence>
<keyword evidence="2" id="KW-1185">Reference proteome</keyword>
<dbReference type="Proteomes" id="UP000215335">
    <property type="component" value="Unassembled WGS sequence"/>
</dbReference>